<dbReference type="InterPro" id="IPR020841">
    <property type="entry name" value="PKS_Beta-ketoAc_synthase_dom"/>
</dbReference>
<feature type="region of interest" description="Disordered" evidence="5">
    <location>
        <begin position="431"/>
        <end position="451"/>
    </location>
</feature>
<dbReference type="PROSITE" id="PS00012">
    <property type="entry name" value="PHOSPHOPANTETHEINE"/>
    <property type="match status" value="1"/>
</dbReference>
<dbReference type="FunFam" id="3.40.47.10:FF:000019">
    <property type="entry name" value="Polyketide synthase type I"/>
    <property type="match status" value="1"/>
</dbReference>
<dbReference type="PANTHER" id="PTHR43775">
    <property type="entry name" value="FATTY ACID SYNTHASE"/>
    <property type="match status" value="1"/>
</dbReference>
<evidence type="ECO:0000256" key="1">
    <source>
        <dbReference type="ARBA" id="ARBA00022450"/>
    </source>
</evidence>
<dbReference type="InterPro" id="IPR013968">
    <property type="entry name" value="PKS_KR"/>
</dbReference>
<dbReference type="Gene3D" id="3.40.366.10">
    <property type="entry name" value="Malonyl-Coenzyme A Acyl Carrier Protein, domain 2"/>
    <property type="match status" value="1"/>
</dbReference>
<dbReference type="Proteomes" id="UP000053246">
    <property type="component" value="Unassembled WGS sequence"/>
</dbReference>
<dbReference type="Pfam" id="PF00698">
    <property type="entry name" value="Acyl_transf_1"/>
    <property type="match status" value="1"/>
</dbReference>
<dbReference type="SUPFAM" id="SSF52151">
    <property type="entry name" value="FabD/lysophospholipase-like"/>
    <property type="match status" value="1"/>
</dbReference>
<dbReference type="InterPro" id="IPR036736">
    <property type="entry name" value="ACP-like_sf"/>
</dbReference>
<dbReference type="InterPro" id="IPR032821">
    <property type="entry name" value="PKS_assoc"/>
</dbReference>
<dbReference type="Gene3D" id="3.30.70.3290">
    <property type="match status" value="1"/>
</dbReference>
<dbReference type="SUPFAM" id="SSF53901">
    <property type="entry name" value="Thiolase-like"/>
    <property type="match status" value="1"/>
</dbReference>
<dbReference type="InterPro" id="IPR020806">
    <property type="entry name" value="PKS_PP-bd"/>
</dbReference>
<accession>A0A9X0LCV0</accession>
<dbReference type="SMART" id="SM00822">
    <property type="entry name" value="PKS_KR"/>
    <property type="match status" value="1"/>
</dbReference>
<dbReference type="GO" id="GO:0004315">
    <property type="term" value="F:3-oxoacyl-[acyl-carrier-protein] synthase activity"/>
    <property type="evidence" value="ECO:0007669"/>
    <property type="project" value="InterPro"/>
</dbReference>
<keyword evidence="3" id="KW-0808">Transferase</keyword>
<gene>
    <name evidence="9" type="ORF">ADL17_19950</name>
</gene>
<dbReference type="GO" id="GO:0006633">
    <property type="term" value="P:fatty acid biosynthetic process"/>
    <property type="evidence" value="ECO:0007669"/>
    <property type="project" value="InterPro"/>
</dbReference>
<dbReference type="SMART" id="SM01294">
    <property type="entry name" value="PKS_PP_betabranch"/>
    <property type="match status" value="1"/>
</dbReference>
<dbReference type="Pfam" id="PF00109">
    <property type="entry name" value="ketoacyl-synt"/>
    <property type="match status" value="1"/>
</dbReference>
<dbReference type="Gene3D" id="3.40.47.10">
    <property type="match status" value="1"/>
</dbReference>
<dbReference type="PANTHER" id="PTHR43775:SF37">
    <property type="entry name" value="SI:DKEY-61P9.11"/>
    <property type="match status" value="1"/>
</dbReference>
<dbReference type="InterPro" id="IPR049900">
    <property type="entry name" value="PKS_mFAS_DH"/>
</dbReference>
<sequence length="1723" mass="180976">MSLEPIAIVGMACRFAGGIDSPDAFWEMLCDGRDAVGDLPAGRWDWYAQQGREHATAVRSATSRGAFLDDIAGFDADFFGVTPREATLMDPQQRMVLELAWEALEHAGIPPGQLAGTDTGVYVGVGADDYGRRMLEDLPRIEAWTGVGGGYCGVANRVSYLLDLRGPSMVLDTACSSSLVAVHLAAQALRNGECPVALAGGVLVIAAPGLSLVLDAAGATAPDGRSKAFDAAADGYGRGEGGGVVVLKRLADARRDGDRVLAVLRGSAVHQDGRTDGIMAPSAQAQAHLLRRAYQNAGVDPSTVGYVEAHGTGTRAGDPLEAQAMSAVLGAGRPADRPLLIGSAKTNIGHLEAGAGVAGLIKAVLTLRHGVIPPSLHVHTPNPAIPWDTAGLKVVTELTPWVQTEGPRRAGVCGYGYGGTIAHVILEAADEQPAADEQSATDVPDPATPQPALYPLSGASAAAVGQYAARLADRLDRPHPPALADVGYTLARRRDELPYRATVVAADRTELVERLRALAAPSGVGEIGRASAPAGRGVVWVFSGHGSQWIGMGRELLHAEPVFAEVLDELEPIFQAELDVSPGAALRAQTAHPVDVIQPLIFAVQVALAAVLRAHGAHPAAVLGHSVGEIAAAVTAGLLTREQGARLVCRRSVLLRRVAGQGAMAMVDLPPEEAEQRLTDDGDVCVAIAASPVATVISGSAAAVRAVSRRWADEGLDVRMVDSDVAFHSSQMDELTADLAAACADLPPAEVPTVAVYSTASTDSRTAAPRDGAYWAANLREQVRLAQAVEAAAADGYRLFLEVSAHPVVTHSIAETLDLLGVEDTLVAHTLRRHRPERESLLGAVGRLWRHGAPLDWAGPWPTGSTTALPPIAWQHRPFWYDEPSVRSFLTEQHDPEGHTVLGGRITVRGATPAHAWMTYLDRDSRPYPGDHPVRGVEILPAAVLLHTFLTAAETLVGARPELTDVALRVPVSVTAARYLQVVHQDGIVRLSSRIADGDESAWTTHTTAVVVAAPAVVDPEPVLSVPTGGRLPTTYVVDRLAELGVAAMGFHWRVEQLRRDGRTLTALVDAGDPAGGWAPVLDAALSIASVAFDGPPILRMPAHIGRVSLGPVAPQRVRVVVHRADDDTLTVEIAELGGVVLGRLHRLRYGTLDQDSDAVTDPRNLLHEVAWTPAETHQGGHRPPARVLLVGPPSALRDRVAAALRVAGVHWSTVSGPAELPSTVAGTVIVVPGPGVGGEPAAQAAWLLAQTAQRLAEARSDGTRLWCVTEGVRESVDPSALGHAALWGLGRIVAGEHPTLWGALVDVGTDPADLGTFVGLLGGRPADPLVAVRDGRVTVPRLRPLTEPSTRPPLVCRPEATYLITGGLGALGLTVARWLADRGARRLVLAGRHTPPPRDTWHTLTDARDRAVVDAIDALERLGVTVVTAQVDVADPTALAELSSSAPLGLPPIRGVVHAAGVLDNRTLLELDEPSLRAVLRPKVDGALALHHRFPPGELDLFVLFSSCGGLLGLPGQASYAAGNAFLDALAAHRRAAGDVGTLSLAWTSWRGLGMSTSSEVIDLELAARGTGDISAAEALGAWELAARQDREHAVVLRTLPPAPGTQRPALLSELTAPAAAAPPTESEAWRELAGGTLREFLADTVRGEVVATTGLSAAEIDDRQPLTELGLDSVMTVRIRRNLERRLAMSLPATIFWERPSVDAVTELLADLVGAVAEEAQ</sequence>
<keyword evidence="2" id="KW-0597">Phosphoprotein</keyword>
<dbReference type="SUPFAM" id="SSF51735">
    <property type="entry name" value="NAD(P)-binding Rossmann-fold domains"/>
    <property type="match status" value="2"/>
</dbReference>
<dbReference type="InterPro" id="IPR009081">
    <property type="entry name" value="PP-bd_ACP"/>
</dbReference>
<feature type="active site" description="Proton acceptor; for dehydratase activity" evidence="4">
    <location>
        <position position="932"/>
    </location>
</feature>
<dbReference type="PROSITE" id="PS52019">
    <property type="entry name" value="PKS_MFAS_DH"/>
    <property type="match status" value="1"/>
</dbReference>
<dbReference type="InterPro" id="IPR014030">
    <property type="entry name" value="Ketoacyl_synth_N"/>
</dbReference>
<evidence type="ECO:0000313" key="10">
    <source>
        <dbReference type="Proteomes" id="UP000053246"/>
    </source>
</evidence>
<evidence type="ECO:0000256" key="5">
    <source>
        <dbReference type="SAM" id="MobiDB-lite"/>
    </source>
</evidence>
<dbReference type="OMA" id="AHMGVGT"/>
<dbReference type="InterPro" id="IPR016035">
    <property type="entry name" value="Acyl_Trfase/lysoPLipase"/>
</dbReference>
<dbReference type="SUPFAM" id="SSF47336">
    <property type="entry name" value="ACP-like"/>
    <property type="match status" value="1"/>
</dbReference>
<dbReference type="GO" id="GO:0031177">
    <property type="term" value="F:phosphopantetheine binding"/>
    <property type="evidence" value="ECO:0007669"/>
    <property type="project" value="InterPro"/>
</dbReference>
<dbReference type="CDD" id="cd00833">
    <property type="entry name" value="PKS"/>
    <property type="match status" value="1"/>
</dbReference>
<dbReference type="SMART" id="SM00823">
    <property type="entry name" value="PKS_PP"/>
    <property type="match status" value="1"/>
</dbReference>
<dbReference type="InterPro" id="IPR014043">
    <property type="entry name" value="Acyl_transferase_dom"/>
</dbReference>
<dbReference type="GO" id="GO:0004312">
    <property type="term" value="F:fatty acid synthase activity"/>
    <property type="evidence" value="ECO:0007669"/>
    <property type="project" value="TreeGrafter"/>
</dbReference>
<dbReference type="InterPro" id="IPR042104">
    <property type="entry name" value="PKS_dehydratase_sf"/>
</dbReference>
<evidence type="ECO:0000256" key="2">
    <source>
        <dbReference type="ARBA" id="ARBA00022553"/>
    </source>
</evidence>
<feature type="domain" description="PKS/mFAS DH" evidence="8">
    <location>
        <begin position="899"/>
        <end position="1159"/>
    </location>
</feature>
<feature type="region of interest" description="C-terminal hotdog fold" evidence="4">
    <location>
        <begin position="1029"/>
        <end position="1159"/>
    </location>
</feature>
<feature type="region of interest" description="N-terminal hotdog fold" evidence="4">
    <location>
        <begin position="899"/>
        <end position="1018"/>
    </location>
</feature>
<dbReference type="Gene3D" id="3.40.50.720">
    <property type="entry name" value="NAD(P)-binding Rossmann-like Domain"/>
    <property type="match status" value="1"/>
</dbReference>
<dbReference type="Gene3D" id="3.10.129.110">
    <property type="entry name" value="Polyketide synthase dehydratase"/>
    <property type="match status" value="1"/>
</dbReference>
<dbReference type="InterPro" id="IPR014031">
    <property type="entry name" value="Ketoacyl_synth_C"/>
</dbReference>
<evidence type="ECO:0000259" key="8">
    <source>
        <dbReference type="PROSITE" id="PS52019"/>
    </source>
</evidence>
<dbReference type="Pfam" id="PF08659">
    <property type="entry name" value="KR"/>
    <property type="match status" value="1"/>
</dbReference>
<keyword evidence="1" id="KW-0596">Phosphopantetheine</keyword>
<dbReference type="SUPFAM" id="SSF55048">
    <property type="entry name" value="Probable ACP-binding domain of malonyl-CoA ACP transacylase"/>
    <property type="match status" value="1"/>
</dbReference>
<protein>
    <submittedName>
        <fullName evidence="9">Beta-ketoacyl synthase</fullName>
    </submittedName>
</protein>
<dbReference type="InterPro" id="IPR050091">
    <property type="entry name" value="PKS_NRPS_Biosynth_Enz"/>
</dbReference>
<feature type="domain" description="Carrier" evidence="6">
    <location>
        <begin position="1641"/>
        <end position="1715"/>
    </location>
</feature>
<dbReference type="SMART" id="SM00827">
    <property type="entry name" value="PKS_AT"/>
    <property type="match status" value="1"/>
</dbReference>
<dbReference type="SMART" id="SM00825">
    <property type="entry name" value="PKS_KS"/>
    <property type="match status" value="1"/>
</dbReference>
<comment type="caution">
    <text evidence="9">The sequence shown here is derived from an EMBL/GenBank/DDBJ whole genome shotgun (WGS) entry which is preliminary data.</text>
</comment>
<dbReference type="InterPro" id="IPR001227">
    <property type="entry name" value="Ac_transferase_dom_sf"/>
</dbReference>
<dbReference type="Pfam" id="PF21089">
    <property type="entry name" value="PKS_DH_N"/>
    <property type="match status" value="1"/>
</dbReference>
<feature type="active site" description="Proton donor; for dehydratase activity" evidence="4">
    <location>
        <position position="1083"/>
    </location>
</feature>
<dbReference type="PROSITE" id="PS00606">
    <property type="entry name" value="KS3_1"/>
    <property type="match status" value="1"/>
</dbReference>
<reference evidence="9 10" key="1">
    <citation type="submission" date="2015-10" db="EMBL/GenBank/DDBJ databases">
        <authorList>
            <person name="Ju K.-S."/>
            <person name="Doroghazi J.R."/>
            <person name="Metcalf W.W."/>
        </authorList>
    </citation>
    <scope>NUCLEOTIDE SEQUENCE [LARGE SCALE GENOMIC DNA]</scope>
    <source>
        <strain evidence="9 10">NRRL B-24793</strain>
    </source>
</reference>
<dbReference type="RefSeq" id="WP_013734716.1">
    <property type="nucleotide sequence ID" value="NZ_LMWI01000002.1"/>
</dbReference>
<evidence type="ECO:0000256" key="3">
    <source>
        <dbReference type="ARBA" id="ARBA00022679"/>
    </source>
</evidence>
<dbReference type="InterPro" id="IPR049552">
    <property type="entry name" value="PKS_DH_N"/>
</dbReference>
<dbReference type="InterPro" id="IPR036291">
    <property type="entry name" value="NAD(P)-bd_dom_sf"/>
</dbReference>
<dbReference type="Pfam" id="PF16197">
    <property type="entry name" value="KAsynt_C_assoc"/>
    <property type="match status" value="1"/>
</dbReference>
<dbReference type="InterPro" id="IPR006162">
    <property type="entry name" value="Ppantetheine_attach_site"/>
</dbReference>
<dbReference type="InterPro" id="IPR020807">
    <property type="entry name" value="PKS_DH"/>
</dbReference>
<evidence type="ECO:0000256" key="4">
    <source>
        <dbReference type="PROSITE-ProRule" id="PRU01363"/>
    </source>
</evidence>
<feature type="domain" description="Ketosynthase family 3 (KS3)" evidence="7">
    <location>
        <begin position="3"/>
        <end position="428"/>
    </location>
</feature>
<name>A0A9X0LCV0_9ACTN</name>
<dbReference type="SMART" id="SM00826">
    <property type="entry name" value="PKS_DH"/>
    <property type="match status" value="1"/>
</dbReference>
<evidence type="ECO:0000259" key="7">
    <source>
        <dbReference type="PROSITE" id="PS52004"/>
    </source>
</evidence>
<dbReference type="PROSITE" id="PS50075">
    <property type="entry name" value="CARRIER"/>
    <property type="match status" value="1"/>
</dbReference>
<organism evidence="9 10">
    <name type="scientific">Micromonospora maris</name>
    <dbReference type="NCBI Taxonomy" id="1003110"/>
    <lineage>
        <taxon>Bacteria</taxon>
        <taxon>Bacillati</taxon>
        <taxon>Actinomycetota</taxon>
        <taxon>Actinomycetes</taxon>
        <taxon>Micromonosporales</taxon>
        <taxon>Micromonosporaceae</taxon>
        <taxon>Micromonospora</taxon>
    </lineage>
</organism>
<dbReference type="Gene3D" id="1.10.1200.10">
    <property type="entry name" value="ACP-like"/>
    <property type="match status" value="1"/>
</dbReference>
<evidence type="ECO:0000259" key="6">
    <source>
        <dbReference type="PROSITE" id="PS50075"/>
    </source>
</evidence>
<dbReference type="CDD" id="cd08955">
    <property type="entry name" value="KR_2_FAS_SDR_x"/>
    <property type="match status" value="1"/>
</dbReference>
<dbReference type="InterPro" id="IPR016039">
    <property type="entry name" value="Thiolase-like"/>
</dbReference>
<evidence type="ECO:0000313" key="9">
    <source>
        <dbReference type="EMBL" id="KUJ45353.1"/>
    </source>
</evidence>
<dbReference type="Pfam" id="PF00550">
    <property type="entry name" value="PP-binding"/>
    <property type="match status" value="1"/>
</dbReference>
<dbReference type="InterPro" id="IPR018201">
    <property type="entry name" value="Ketoacyl_synth_AS"/>
</dbReference>
<dbReference type="Pfam" id="PF02801">
    <property type="entry name" value="Ketoacyl-synt_C"/>
    <property type="match status" value="1"/>
</dbReference>
<dbReference type="EMBL" id="LMWI01000002">
    <property type="protein sequence ID" value="KUJ45353.1"/>
    <property type="molecule type" value="Genomic_DNA"/>
</dbReference>
<keyword evidence="10" id="KW-1185">Reference proteome</keyword>
<dbReference type="InterPro" id="IPR057326">
    <property type="entry name" value="KR_dom"/>
</dbReference>
<dbReference type="PROSITE" id="PS52004">
    <property type="entry name" value="KS3_2"/>
    <property type="match status" value="1"/>
</dbReference>
<proteinExistence type="predicted"/>
<dbReference type="InterPro" id="IPR016036">
    <property type="entry name" value="Malonyl_transacylase_ACP-bd"/>
</dbReference>